<keyword evidence="1" id="KW-0808">Transferase</keyword>
<dbReference type="GO" id="GO:0016757">
    <property type="term" value="F:glycosyltransferase activity"/>
    <property type="evidence" value="ECO:0007669"/>
    <property type="project" value="UniProtKB-KW"/>
</dbReference>
<dbReference type="PANTHER" id="PTHR46401">
    <property type="entry name" value="GLYCOSYLTRANSFERASE WBBK-RELATED"/>
    <property type="match status" value="1"/>
</dbReference>
<sequence>MEHGVTGPAPGGGPDRATGAGVRRVLVDLTGALLDPRPSGARRVLAHLLEDVDVPGVRLEPAALLGDRWVTVPRWYASWVLRGGFGGAPGLAADDPSAPGAGEQAVVRGWQDQALREVPVDDVAARAEGYLLGQVSADPLVLDAARRAQQAGVPTVLVYHDSLSSLHPGLVDTELHVPLNEYAVLAAHVDHVVFLSGAAREEFERRVRRSPVPHAVVAHPGAEAADLLGPGTPEVVELPRTDEPSDGPEVPHFVCLGAVEPRKRTDVVVTAVERLRAAGVPARLTVVGDRAAGPPGFLGPLRRKADDGAFEWVHGLSDAAVARLLSGATALVFPSEHEGYGLPPVEALALGTPVVTAADLPALEAVGGAGQLRLEHVDEDSVLGALAELADPAVAGRLRAEAQDVELPTWEEFARRVADLLARAVAGGG</sequence>
<reference evidence="2" key="1">
    <citation type="journal article" date="2019" name="Int. J. Syst. Evol. Microbiol.">
        <title>The Global Catalogue of Microorganisms (GCM) 10K type strain sequencing project: providing services to taxonomists for standard genome sequencing and annotation.</title>
        <authorList>
            <consortium name="The Broad Institute Genomics Platform"/>
            <consortium name="The Broad Institute Genome Sequencing Center for Infectious Disease"/>
            <person name="Wu L."/>
            <person name="Ma J."/>
        </authorList>
    </citation>
    <scope>NUCLEOTIDE SEQUENCE [LARGE SCALE GENOMIC DNA]</scope>
    <source>
        <strain evidence="2">NCAIM B.02333</strain>
    </source>
</reference>
<evidence type="ECO:0000313" key="1">
    <source>
        <dbReference type="EMBL" id="MFC3690397.1"/>
    </source>
</evidence>
<dbReference type="Pfam" id="PF13692">
    <property type="entry name" value="Glyco_trans_1_4"/>
    <property type="match status" value="1"/>
</dbReference>
<keyword evidence="1" id="KW-0328">Glycosyltransferase</keyword>
<dbReference type="RefSeq" id="WP_340295848.1">
    <property type="nucleotide sequence ID" value="NZ_JBBEOI010000324.1"/>
</dbReference>
<dbReference type="PANTHER" id="PTHR46401:SF8">
    <property type="entry name" value="BLL6006 PROTEIN"/>
    <property type="match status" value="1"/>
</dbReference>
<organism evidence="1 2">
    <name type="scientific">Aquipuribacter hungaricus</name>
    <dbReference type="NCBI Taxonomy" id="545624"/>
    <lineage>
        <taxon>Bacteria</taxon>
        <taxon>Bacillati</taxon>
        <taxon>Actinomycetota</taxon>
        <taxon>Actinomycetes</taxon>
        <taxon>Micrococcales</taxon>
        <taxon>Intrasporangiaceae</taxon>
        <taxon>Aquipuribacter</taxon>
    </lineage>
</organism>
<proteinExistence type="predicted"/>
<comment type="caution">
    <text evidence="1">The sequence shown here is derived from an EMBL/GenBank/DDBJ whole genome shotgun (WGS) entry which is preliminary data.</text>
</comment>
<gene>
    <name evidence="1" type="ORF">ACFOLH_18770</name>
</gene>
<name>A0ABV7WN89_9MICO</name>
<dbReference type="EMBL" id="JBHRWW010000022">
    <property type="protein sequence ID" value="MFC3690397.1"/>
    <property type="molecule type" value="Genomic_DNA"/>
</dbReference>
<dbReference type="SUPFAM" id="SSF53756">
    <property type="entry name" value="UDP-Glycosyltransferase/glycogen phosphorylase"/>
    <property type="match status" value="1"/>
</dbReference>
<accession>A0ABV7WN89</accession>
<protein>
    <submittedName>
        <fullName evidence="1">Glycosyltransferase</fullName>
        <ecNumber evidence="1">2.4.-.-</ecNumber>
    </submittedName>
</protein>
<dbReference type="Gene3D" id="3.40.50.2000">
    <property type="entry name" value="Glycogen Phosphorylase B"/>
    <property type="match status" value="2"/>
</dbReference>
<dbReference type="EC" id="2.4.-.-" evidence="1"/>
<dbReference type="Proteomes" id="UP001595685">
    <property type="component" value="Unassembled WGS sequence"/>
</dbReference>
<evidence type="ECO:0000313" key="2">
    <source>
        <dbReference type="Proteomes" id="UP001595685"/>
    </source>
</evidence>
<keyword evidence="2" id="KW-1185">Reference proteome</keyword>